<dbReference type="EMBL" id="CP012159">
    <property type="protein sequence ID" value="AKT42828.1"/>
    <property type="molecule type" value="Genomic_DNA"/>
</dbReference>
<feature type="signal peptide" evidence="1">
    <location>
        <begin position="1"/>
        <end position="38"/>
    </location>
</feature>
<sequence length="274" mass="30209">MPSECGRPTSRWRRLAATLLTTLSAGALALLTASPAAAQIVNVQPLIGGDVEKQGLSVTFEGSADMRRGNTNITSLSGSAVGQYRTGRHLFFLLLRGDFGENADVTFLNKDLEHFRYRVDLPGPFSWEAFVQHDRDAFRRLSLRALFGTGPRIHIVRWTKFEAALGMAYMLENEELALGNFPDSGLVVLAQRLSTYCVLSTRLSDNLQVAATIYLQPRLDWIYDVRVLHESSILAKATKHFSLKLTMTSAFDAEPPAGVAPLDTTVRGSFLATF</sequence>
<dbReference type="InterPro" id="IPR007433">
    <property type="entry name" value="DUF481"/>
</dbReference>
<keyword evidence="3" id="KW-1185">Reference proteome</keyword>
<dbReference type="Proteomes" id="UP000067626">
    <property type="component" value="Chromosome"/>
</dbReference>
<accession>A0A0K1EQC9</accession>
<dbReference type="AlphaFoldDB" id="A0A0K1EQC9"/>
<keyword evidence="1" id="KW-0732">Signal</keyword>
<reference evidence="2 3" key="1">
    <citation type="submission" date="2015-07" db="EMBL/GenBank/DDBJ databases">
        <title>Genome analysis of myxobacterium Chondromyces crocatus Cm c5 reveals a high potential for natural compound synthesis and the genetic basis for the loss of fruiting body formation.</title>
        <authorList>
            <person name="Zaburannyi N."/>
            <person name="Bunk B."/>
            <person name="Maier J."/>
            <person name="Overmann J."/>
            <person name="Mueller R."/>
        </authorList>
    </citation>
    <scope>NUCLEOTIDE SEQUENCE [LARGE SCALE GENOMIC DNA]</scope>
    <source>
        <strain evidence="2 3">Cm c5</strain>
    </source>
</reference>
<evidence type="ECO:0008006" key="4">
    <source>
        <dbReference type="Google" id="ProtNLM"/>
    </source>
</evidence>
<gene>
    <name evidence="2" type="ORF">CMC5_070560</name>
</gene>
<dbReference type="STRING" id="52.CMC5_070560"/>
<dbReference type="KEGG" id="ccro:CMC5_070560"/>
<name>A0A0K1EQC9_CHOCO</name>
<proteinExistence type="predicted"/>
<organism evidence="2 3">
    <name type="scientific">Chondromyces crocatus</name>
    <dbReference type="NCBI Taxonomy" id="52"/>
    <lineage>
        <taxon>Bacteria</taxon>
        <taxon>Pseudomonadati</taxon>
        <taxon>Myxococcota</taxon>
        <taxon>Polyangia</taxon>
        <taxon>Polyangiales</taxon>
        <taxon>Polyangiaceae</taxon>
        <taxon>Chondromyces</taxon>
    </lineage>
</organism>
<feature type="chain" id="PRO_5005459817" description="DUF481 domain-containing protein" evidence="1">
    <location>
        <begin position="39"/>
        <end position="274"/>
    </location>
</feature>
<dbReference type="Pfam" id="PF04338">
    <property type="entry name" value="DUF481"/>
    <property type="match status" value="1"/>
</dbReference>
<evidence type="ECO:0000313" key="2">
    <source>
        <dbReference type="EMBL" id="AKT42828.1"/>
    </source>
</evidence>
<protein>
    <recommendedName>
        <fullName evidence="4">DUF481 domain-containing protein</fullName>
    </recommendedName>
</protein>
<evidence type="ECO:0000313" key="3">
    <source>
        <dbReference type="Proteomes" id="UP000067626"/>
    </source>
</evidence>
<evidence type="ECO:0000256" key="1">
    <source>
        <dbReference type="SAM" id="SignalP"/>
    </source>
</evidence>